<comment type="caution">
    <text evidence="1">The sequence shown here is derived from an EMBL/GenBank/DDBJ whole genome shotgun (WGS) entry which is preliminary data.</text>
</comment>
<organism evidence="1 2">
    <name type="scientific">Leptotrichia hofstadii F0254</name>
    <dbReference type="NCBI Taxonomy" id="634994"/>
    <lineage>
        <taxon>Bacteria</taxon>
        <taxon>Fusobacteriati</taxon>
        <taxon>Fusobacteriota</taxon>
        <taxon>Fusobacteriia</taxon>
        <taxon>Fusobacteriales</taxon>
        <taxon>Leptotrichiaceae</taxon>
        <taxon>Leptotrichia</taxon>
    </lineage>
</organism>
<reference evidence="1 2" key="1">
    <citation type="submission" date="2009-09" db="EMBL/GenBank/DDBJ databases">
        <authorList>
            <person name="Weinstock G."/>
            <person name="Sodergren E."/>
            <person name="Clifton S."/>
            <person name="Fulton L."/>
            <person name="Fulton B."/>
            <person name="Courtney L."/>
            <person name="Fronick C."/>
            <person name="Harrison M."/>
            <person name="Strong C."/>
            <person name="Farmer C."/>
            <person name="Delahaunty K."/>
            <person name="Markovic C."/>
            <person name="Hall O."/>
            <person name="Minx P."/>
            <person name="Tomlinson C."/>
            <person name="Mitreva M."/>
            <person name="Nelson J."/>
            <person name="Hou S."/>
            <person name="Wollam A."/>
            <person name="Pepin K.H."/>
            <person name="Johnson M."/>
            <person name="Bhonagiri V."/>
            <person name="Nash W.E."/>
            <person name="Warren W."/>
            <person name="Chinwalla A."/>
            <person name="Mardis E.R."/>
            <person name="Wilson R.K."/>
        </authorList>
    </citation>
    <scope>NUCLEOTIDE SEQUENCE [LARGE SCALE GENOMIC DNA]</scope>
    <source>
        <strain evidence="1 2">F0254</strain>
    </source>
</reference>
<accession>C9MZ36</accession>
<sequence length="48" mass="5606">MDTANTHLKAGFPLRCFQRLSVPDVTTQPCHWRDNWYIRGLSNPVLSY</sequence>
<dbReference type="Proteomes" id="UP000006233">
    <property type="component" value="Unassembled WGS sequence"/>
</dbReference>
<name>C9MZ36_9FUSO</name>
<dbReference type="EMBL" id="ACVB02000018">
    <property type="protein sequence ID" value="EEX74024.1"/>
    <property type="molecule type" value="Genomic_DNA"/>
</dbReference>
<dbReference type="STRING" id="634994.GCWU000323_01831"/>
<dbReference type="HOGENOM" id="CLU_3154401_0_0_0"/>
<dbReference type="eggNOG" id="ENOG5033H5U">
    <property type="taxonomic scope" value="Bacteria"/>
</dbReference>
<protein>
    <submittedName>
        <fullName evidence="1">Uncharacterized protein</fullName>
    </submittedName>
</protein>
<evidence type="ECO:0000313" key="1">
    <source>
        <dbReference type="EMBL" id="EEX74024.1"/>
    </source>
</evidence>
<dbReference type="AlphaFoldDB" id="C9MZ36"/>
<gene>
    <name evidence="1" type="ORF">GCWU000323_01831</name>
</gene>
<proteinExistence type="predicted"/>
<evidence type="ECO:0000313" key="2">
    <source>
        <dbReference type="Proteomes" id="UP000006233"/>
    </source>
</evidence>